<proteinExistence type="predicted"/>
<evidence type="ECO:0000256" key="1">
    <source>
        <dbReference type="SAM" id="MobiDB-lite"/>
    </source>
</evidence>
<gene>
    <name evidence="2" type="ORF">BUALT_Bualt18G0075700</name>
</gene>
<evidence type="ECO:0000313" key="3">
    <source>
        <dbReference type="Proteomes" id="UP000826271"/>
    </source>
</evidence>
<organism evidence="2 3">
    <name type="scientific">Buddleja alternifolia</name>
    <dbReference type="NCBI Taxonomy" id="168488"/>
    <lineage>
        <taxon>Eukaryota</taxon>
        <taxon>Viridiplantae</taxon>
        <taxon>Streptophyta</taxon>
        <taxon>Embryophyta</taxon>
        <taxon>Tracheophyta</taxon>
        <taxon>Spermatophyta</taxon>
        <taxon>Magnoliopsida</taxon>
        <taxon>eudicotyledons</taxon>
        <taxon>Gunneridae</taxon>
        <taxon>Pentapetalae</taxon>
        <taxon>asterids</taxon>
        <taxon>lamiids</taxon>
        <taxon>Lamiales</taxon>
        <taxon>Scrophulariaceae</taxon>
        <taxon>Buddlejeae</taxon>
        <taxon>Buddleja</taxon>
    </lineage>
</organism>
<name>A0AAV6W510_9LAMI</name>
<keyword evidence="3" id="KW-1185">Reference proteome</keyword>
<dbReference type="AlphaFoldDB" id="A0AAV6W510"/>
<accession>A0AAV6W510</accession>
<comment type="caution">
    <text evidence="2">The sequence shown here is derived from an EMBL/GenBank/DDBJ whole genome shotgun (WGS) entry which is preliminary data.</text>
</comment>
<feature type="region of interest" description="Disordered" evidence="1">
    <location>
        <begin position="1"/>
        <end position="24"/>
    </location>
</feature>
<dbReference type="EMBL" id="WHWC01000018">
    <property type="protein sequence ID" value="KAG8365163.1"/>
    <property type="molecule type" value="Genomic_DNA"/>
</dbReference>
<dbReference type="Proteomes" id="UP000826271">
    <property type="component" value="Unassembled WGS sequence"/>
</dbReference>
<protein>
    <submittedName>
        <fullName evidence="2">Uncharacterized protein</fullName>
    </submittedName>
</protein>
<reference evidence="2" key="1">
    <citation type="submission" date="2019-10" db="EMBL/GenBank/DDBJ databases">
        <authorList>
            <person name="Zhang R."/>
            <person name="Pan Y."/>
            <person name="Wang J."/>
            <person name="Ma R."/>
            <person name="Yu S."/>
        </authorList>
    </citation>
    <scope>NUCLEOTIDE SEQUENCE</scope>
    <source>
        <strain evidence="2">LA-IB0</strain>
        <tissue evidence="2">Leaf</tissue>
    </source>
</reference>
<sequence length="90" mass="9768">MATRKEAAQPQSQGRSVVEEERVEKELDKDAISRLCHQHCGGVPASHGVDDRKPTVECTGAEFDDGSDDASTAGKCKNINQQADHFKCPN</sequence>
<evidence type="ECO:0000313" key="2">
    <source>
        <dbReference type="EMBL" id="KAG8365163.1"/>
    </source>
</evidence>